<gene>
    <name evidence="2" type="ORF">ENE75_24420</name>
</gene>
<sequence>MSDWDFLHDMHDRGYSPRQIADAAACGYNPWEWQPVDDEDLLEEVPNASPELVEVFERLVDTAVSYREITGRYLQIWGELGELFAEVRYGVRRHKPHTAGSDGKLGNDYIEVKTISPEKTNSEVQVKRAGNFNRLLVVKISEDFQFESRMLDRKKIPKGEGTHARVEWESMPGSAESGEA</sequence>
<organism evidence="2 3">
    <name type="scientific">Rubrivivax albus</name>
    <dbReference type="NCBI Taxonomy" id="2499835"/>
    <lineage>
        <taxon>Bacteria</taxon>
        <taxon>Pseudomonadati</taxon>
        <taxon>Pseudomonadota</taxon>
        <taxon>Betaproteobacteria</taxon>
        <taxon>Burkholderiales</taxon>
        <taxon>Sphaerotilaceae</taxon>
        <taxon>Rubrivivax</taxon>
    </lineage>
</organism>
<dbReference type="EMBL" id="SACT01000023">
    <property type="protein sequence ID" value="RVT47065.1"/>
    <property type="molecule type" value="Genomic_DNA"/>
</dbReference>
<dbReference type="OrthoDB" id="3078657at2"/>
<feature type="region of interest" description="Disordered" evidence="1">
    <location>
        <begin position="160"/>
        <end position="180"/>
    </location>
</feature>
<protein>
    <submittedName>
        <fullName evidence="2">Uncharacterized protein</fullName>
    </submittedName>
</protein>
<evidence type="ECO:0000313" key="3">
    <source>
        <dbReference type="Proteomes" id="UP000288178"/>
    </source>
</evidence>
<keyword evidence="3" id="KW-1185">Reference proteome</keyword>
<comment type="caution">
    <text evidence="2">The sequence shown here is derived from an EMBL/GenBank/DDBJ whole genome shotgun (WGS) entry which is preliminary data.</text>
</comment>
<proteinExistence type="predicted"/>
<dbReference type="Proteomes" id="UP000288178">
    <property type="component" value="Unassembled WGS sequence"/>
</dbReference>
<dbReference type="AlphaFoldDB" id="A0A437JK67"/>
<reference evidence="2 3" key="1">
    <citation type="submission" date="2019-01" db="EMBL/GenBank/DDBJ databases">
        <authorList>
            <person name="Chen W.-M."/>
        </authorList>
    </citation>
    <scope>NUCLEOTIDE SEQUENCE [LARGE SCALE GENOMIC DNA]</scope>
    <source>
        <strain evidence="2 3">ICH-3</strain>
    </source>
</reference>
<dbReference type="RefSeq" id="WP_128201683.1">
    <property type="nucleotide sequence ID" value="NZ_SACT01000023.1"/>
</dbReference>
<evidence type="ECO:0000256" key="1">
    <source>
        <dbReference type="SAM" id="MobiDB-lite"/>
    </source>
</evidence>
<accession>A0A437JK67</accession>
<name>A0A437JK67_9BURK</name>
<evidence type="ECO:0000313" key="2">
    <source>
        <dbReference type="EMBL" id="RVT47065.1"/>
    </source>
</evidence>